<evidence type="ECO:0000313" key="2">
    <source>
        <dbReference type="Proteomes" id="UP000002729"/>
    </source>
</evidence>
<dbReference type="GeneID" id="20227470"/>
<dbReference type="RefSeq" id="XP_009043407.1">
    <property type="nucleotide sequence ID" value="XM_009045159.1"/>
</dbReference>
<keyword evidence="2" id="KW-1185">Reference proteome</keyword>
<feature type="non-terminal residue" evidence="1">
    <location>
        <position position="1"/>
    </location>
</feature>
<name>F0YSL5_AURAN</name>
<dbReference type="Proteomes" id="UP000002729">
    <property type="component" value="Unassembled WGS sequence"/>
</dbReference>
<dbReference type="InParanoid" id="F0YSL5"/>
<evidence type="ECO:0000313" key="1">
    <source>
        <dbReference type="EMBL" id="EGB01894.1"/>
    </source>
</evidence>
<dbReference type="AlphaFoldDB" id="F0YSL5"/>
<reference evidence="1 2" key="1">
    <citation type="journal article" date="2011" name="Proc. Natl. Acad. Sci. U.S.A.">
        <title>Niche of harmful alga Aureococcus anophagefferens revealed through ecogenomics.</title>
        <authorList>
            <person name="Gobler C.J."/>
            <person name="Berry D.L."/>
            <person name="Dyhrman S.T."/>
            <person name="Wilhelm S.W."/>
            <person name="Salamov A."/>
            <person name="Lobanov A.V."/>
            <person name="Zhang Y."/>
            <person name="Collier J.L."/>
            <person name="Wurch L.L."/>
            <person name="Kustka A.B."/>
            <person name="Dill B.D."/>
            <person name="Shah M."/>
            <person name="VerBerkmoes N.C."/>
            <person name="Kuo A."/>
            <person name="Terry A."/>
            <person name="Pangilinan J."/>
            <person name="Lindquist E.A."/>
            <person name="Lucas S."/>
            <person name="Paulsen I.T."/>
            <person name="Hattenrath-Lehmann T.K."/>
            <person name="Talmage S.C."/>
            <person name="Walker E.A."/>
            <person name="Koch F."/>
            <person name="Burson A.M."/>
            <person name="Marcoval M.A."/>
            <person name="Tang Y.Z."/>
            <person name="Lecleir G.R."/>
            <person name="Coyne K.J."/>
            <person name="Berg G.M."/>
            <person name="Bertrand E.M."/>
            <person name="Saito M.A."/>
            <person name="Gladyshev V.N."/>
            <person name="Grigoriev I.V."/>
        </authorList>
    </citation>
    <scope>NUCLEOTIDE SEQUENCE [LARGE SCALE GENOMIC DNA]</scope>
    <source>
        <strain evidence="2">CCMP 1984</strain>
    </source>
</reference>
<accession>F0YSL5</accession>
<dbReference type="EMBL" id="GL834045">
    <property type="protein sequence ID" value="EGB01894.1"/>
    <property type="molecule type" value="Genomic_DNA"/>
</dbReference>
<dbReference type="KEGG" id="aaf:AURANDRAFT_69391"/>
<organism evidence="2">
    <name type="scientific">Aureococcus anophagefferens</name>
    <name type="common">Harmful bloom alga</name>
    <dbReference type="NCBI Taxonomy" id="44056"/>
    <lineage>
        <taxon>Eukaryota</taxon>
        <taxon>Sar</taxon>
        <taxon>Stramenopiles</taxon>
        <taxon>Ochrophyta</taxon>
        <taxon>Pelagophyceae</taxon>
        <taxon>Pelagomonadales</taxon>
        <taxon>Pelagomonadaceae</taxon>
        <taxon>Aureococcus</taxon>
    </lineage>
</organism>
<sequence length="127" mass="14356">DNSDYEEDDLQCDLASCNVSVLHHYRYHLCRKQPVERPVQQKLQTSRARLPRPSLLGGPGLPAPVLRLLRGRAAARAPLPYLGHGALEQFVSCYLGGLQLYRWSVDSGHVIKSRALSLVRGTWEYLY</sequence>
<proteinExistence type="predicted"/>
<protein>
    <submittedName>
        <fullName evidence="1">Uncharacterized protein</fullName>
    </submittedName>
</protein>
<gene>
    <name evidence="1" type="ORF">AURANDRAFT_69391</name>
</gene>